<dbReference type="Gene3D" id="3.40.50.300">
    <property type="entry name" value="P-loop containing nucleotide triphosphate hydrolases"/>
    <property type="match status" value="1"/>
</dbReference>
<dbReference type="SUPFAM" id="SSF52540">
    <property type="entry name" value="P-loop containing nucleoside triphosphate hydrolases"/>
    <property type="match status" value="1"/>
</dbReference>
<keyword evidence="1" id="KW-0808">Transferase</keyword>
<dbReference type="PANTHER" id="PTHR34383">
    <property type="entry name" value="POLYPHOSPHATE:AMP PHOSPHOTRANSFERASE-RELATED"/>
    <property type="match status" value="1"/>
</dbReference>
<dbReference type="Proteomes" id="UP000663829">
    <property type="component" value="Unassembled WGS sequence"/>
</dbReference>
<feature type="domain" description="Polyphosphate kinase-2-related" evidence="3">
    <location>
        <begin position="4"/>
        <end position="212"/>
    </location>
</feature>
<dbReference type="Proteomes" id="UP000682733">
    <property type="component" value="Unassembled WGS sequence"/>
</dbReference>
<dbReference type="PIRSF" id="PIRSF028756">
    <property type="entry name" value="PPK2_prd"/>
    <property type="match status" value="1"/>
</dbReference>
<organism evidence="5 8">
    <name type="scientific">Didymodactylos carnosus</name>
    <dbReference type="NCBI Taxonomy" id="1234261"/>
    <lineage>
        <taxon>Eukaryota</taxon>
        <taxon>Metazoa</taxon>
        <taxon>Spiralia</taxon>
        <taxon>Gnathifera</taxon>
        <taxon>Rotifera</taxon>
        <taxon>Eurotatoria</taxon>
        <taxon>Bdelloidea</taxon>
        <taxon>Philodinida</taxon>
        <taxon>Philodinidae</taxon>
        <taxon>Didymodactylos</taxon>
    </lineage>
</organism>
<dbReference type="AlphaFoldDB" id="A0A815BYG6"/>
<evidence type="ECO:0000313" key="7">
    <source>
        <dbReference type="EMBL" id="CAF4068209.1"/>
    </source>
</evidence>
<evidence type="ECO:0000313" key="6">
    <source>
        <dbReference type="EMBL" id="CAF4013870.1"/>
    </source>
</evidence>
<dbReference type="Proteomes" id="UP000681722">
    <property type="component" value="Unassembled WGS sequence"/>
</dbReference>
<dbReference type="GO" id="GO:0008976">
    <property type="term" value="F:polyphosphate kinase activity"/>
    <property type="evidence" value="ECO:0007669"/>
    <property type="project" value="InterPro"/>
</dbReference>
<evidence type="ECO:0000259" key="3">
    <source>
        <dbReference type="Pfam" id="PF03976"/>
    </source>
</evidence>
<name>A0A815BYG6_9BILA</name>
<dbReference type="EMBL" id="CAJOBA010035949">
    <property type="protein sequence ID" value="CAF4013870.1"/>
    <property type="molecule type" value="Genomic_DNA"/>
</dbReference>
<dbReference type="InterPro" id="IPR022300">
    <property type="entry name" value="PPK2-rel_1"/>
</dbReference>
<keyword evidence="8" id="KW-1185">Reference proteome</keyword>
<reference evidence="5" key="1">
    <citation type="submission" date="2021-02" db="EMBL/GenBank/DDBJ databases">
        <authorList>
            <person name="Nowell W R."/>
        </authorList>
    </citation>
    <scope>NUCLEOTIDE SEQUENCE</scope>
</reference>
<dbReference type="InterPro" id="IPR022488">
    <property type="entry name" value="PPK2-related"/>
</dbReference>
<gene>
    <name evidence="5" type="ORF">GPM918_LOCUS27338</name>
    <name evidence="4" type="ORF">OVA965_LOCUS24136</name>
    <name evidence="7" type="ORF">SRO942_LOCUS27643</name>
    <name evidence="6" type="ORF">TMI583_LOCUS24856</name>
</gene>
<evidence type="ECO:0000313" key="5">
    <source>
        <dbReference type="EMBL" id="CAF1276347.1"/>
    </source>
</evidence>
<keyword evidence="2" id="KW-0418">Kinase</keyword>
<dbReference type="Proteomes" id="UP000677228">
    <property type="component" value="Unassembled WGS sequence"/>
</dbReference>
<evidence type="ECO:0000256" key="2">
    <source>
        <dbReference type="ARBA" id="ARBA00022777"/>
    </source>
</evidence>
<dbReference type="EMBL" id="CAJNOQ010011415">
    <property type="protein sequence ID" value="CAF1276347.1"/>
    <property type="molecule type" value="Genomic_DNA"/>
</dbReference>
<dbReference type="InterPro" id="IPR016898">
    <property type="entry name" value="Polyphosphate_phosphotransfera"/>
</dbReference>
<evidence type="ECO:0000313" key="8">
    <source>
        <dbReference type="Proteomes" id="UP000663829"/>
    </source>
</evidence>
<dbReference type="EMBL" id="CAJNOK010014416">
    <property type="protein sequence ID" value="CAF1204266.1"/>
    <property type="molecule type" value="Genomic_DNA"/>
</dbReference>
<protein>
    <recommendedName>
        <fullName evidence="3">Polyphosphate kinase-2-related domain-containing protein</fullName>
    </recommendedName>
</protein>
<evidence type="ECO:0000256" key="1">
    <source>
        <dbReference type="ARBA" id="ARBA00022679"/>
    </source>
</evidence>
<dbReference type="NCBIfam" id="TIGR03709">
    <property type="entry name" value="PPK2_rel_1"/>
    <property type="match status" value="1"/>
</dbReference>
<sequence length="238" mass="28640">MHAHERYGLIVLFQAMDAAGKDSGIRHVFKGVNPTRFRVAEFKKPHDEEQSHDFMWRFWKDMPERGYIGIFNRSYYEEVLPLKVHPEQLEESSIPEEHTQNLDTLWKTRYSDLVNIEDYLYRNGFPVVKIYLHVAKEEQGQRLINRLKDPKKQWKLSENDLKERDYWDKYIQAYDDAISNTATSRNPWYIIPSDDRLNQQLIIARIMVEILESLPTRYPKRDEKEVEKHKKTIEKQDK</sequence>
<dbReference type="EMBL" id="CAJOBC010025675">
    <property type="protein sequence ID" value="CAF4068209.1"/>
    <property type="molecule type" value="Genomic_DNA"/>
</dbReference>
<evidence type="ECO:0000313" key="4">
    <source>
        <dbReference type="EMBL" id="CAF1204266.1"/>
    </source>
</evidence>
<dbReference type="Pfam" id="PF03976">
    <property type="entry name" value="PPK2"/>
    <property type="match status" value="1"/>
</dbReference>
<dbReference type="PANTHER" id="PTHR34383:SF3">
    <property type="entry name" value="POLYPHOSPHATE:AMP PHOSPHOTRANSFERASE"/>
    <property type="match status" value="1"/>
</dbReference>
<accession>A0A815BYG6</accession>
<proteinExistence type="predicted"/>
<comment type="caution">
    <text evidence="5">The sequence shown here is derived from an EMBL/GenBank/DDBJ whole genome shotgun (WGS) entry which is preliminary data.</text>
</comment>
<dbReference type="OrthoDB" id="10064172at2759"/>
<dbReference type="GO" id="GO:0006797">
    <property type="term" value="P:polyphosphate metabolic process"/>
    <property type="evidence" value="ECO:0007669"/>
    <property type="project" value="InterPro"/>
</dbReference>
<dbReference type="InterPro" id="IPR027417">
    <property type="entry name" value="P-loop_NTPase"/>
</dbReference>